<evidence type="ECO:0000256" key="2">
    <source>
        <dbReference type="RuleBase" id="RU004328"/>
    </source>
</evidence>
<proteinExistence type="inferred from homology"/>
<dbReference type="GO" id="GO:0033897">
    <property type="term" value="F:ribonuclease T2 activity"/>
    <property type="evidence" value="ECO:0007669"/>
    <property type="project" value="InterPro"/>
</dbReference>
<dbReference type="EMBL" id="KB207015">
    <property type="protein sequence ID" value="ELP86104.1"/>
    <property type="molecule type" value="Genomic_DNA"/>
</dbReference>
<dbReference type="RefSeq" id="XP_004185450.1">
    <property type="nucleotide sequence ID" value="XM_004185402.1"/>
</dbReference>
<protein>
    <submittedName>
        <fullName evidence="4">Ribonuclease DdI, putative</fullName>
    </submittedName>
</protein>
<sequence>MKFSTLRTPMFGFFLLTLAVSKCDHSNFKMCSSYTSQKQYSYAMFVQTWPGSFCSDKCCIIPTESSGLEEGFTIHGFWPQYSGNSYPSCCANDFTDKQVESMLLADPVLTNDVATYWGSMKKCRFAMYEWSKHGTCASWAYTGSTGPIDYLRAGVDMRKNLNIWTKFKEEGVVADGKTKFDKEWLLDIAEKHYGARGFFTCSSNSVSEFRMCTKLDSSNKMKPEYFDCPADLVSSSQCGASISFKTFPKVTTKGPCTY</sequence>
<dbReference type="KEGG" id="eiv:EIN_327510"/>
<accession>A0A0A1TXM1</accession>
<keyword evidence="3" id="KW-0732">Signal</keyword>
<dbReference type="AlphaFoldDB" id="A0A0A1TXM1"/>
<keyword evidence="5" id="KW-1185">Reference proteome</keyword>
<evidence type="ECO:0000256" key="1">
    <source>
        <dbReference type="ARBA" id="ARBA00007469"/>
    </source>
</evidence>
<dbReference type="Pfam" id="PF00445">
    <property type="entry name" value="Ribonuclease_T2"/>
    <property type="match status" value="1"/>
</dbReference>
<dbReference type="GO" id="GO:0003723">
    <property type="term" value="F:RNA binding"/>
    <property type="evidence" value="ECO:0007669"/>
    <property type="project" value="InterPro"/>
</dbReference>
<dbReference type="PANTHER" id="PTHR11240">
    <property type="entry name" value="RIBONUCLEASE T2"/>
    <property type="match status" value="1"/>
</dbReference>
<dbReference type="GO" id="GO:0006401">
    <property type="term" value="P:RNA catabolic process"/>
    <property type="evidence" value="ECO:0007669"/>
    <property type="project" value="TreeGrafter"/>
</dbReference>
<dbReference type="InterPro" id="IPR036430">
    <property type="entry name" value="RNase_T2-like_sf"/>
</dbReference>
<dbReference type="Gene3D" id="3.90.730.10">
    <property type="entry name" value="Ribonuclease T2-like"/>
    <property type="match status" value="1"/>
</dbReference>
<dbReference type="PROSITE" id="PS00531">
    <property type="entry name" value="RNASE_T2_2"/>
    <property type="match status" value="1"/>
</dbReference>
<dbReference type="OrthoDB" id="435754at2759"/>
<reference evidence="4 5" key="1">
    <citation type="submission" date="2012-10" db="EMBL/GenBank/DDBJ databases">
        <authorList>
            <person name="Zafar N."/>
            <person name="Inman J."/>
            <person name="Hall N."/>
            <person name="Lorenzi H."/>
            <person name="Caler E."/>
        </authorList>
    </citation>
    <scope>NUCLEOTIDE SEQUENCE [LARGE SCALE GENOMIC DNA]</scope>
    <source>
        <strain evidence="4 5">IP1</strain>
    </source>
</reference>
<gene>
    <name evidence="4" type="ORF">EIN_327510</name>
</gene>
<evidence type="ECO:0000256" key="3">
    <source>
        <dbReference type="SAM" id="SignalP"/>
    </source>
</evidence>
<name>A0A0A1TXM1_ENTIV</name>
<dbReference type="GeneID" id="14885057"/>
<evidence type="ECO:0000313" key="5">
    <source>
        <dbReference type="Proteomes" id="UP000014680"/>
    </source>
</evidence>
<dbReference type="VEuPathDB" id="AmoebaDB:EIN_327510"/>
<dbReference type="InterPro" id="IPR033130">
    <property type="entry name" value="RNase_T2_His_AS_2"/>
</dbReference>
<dbReference type="GO" id="GO:0005576">
    <property type="term" value="C:extracellular region"/>
    <property type="evidence" value="ECO:0007669"/>
    <property type="project" value="TreeGrafter"/>
</dbReference>
<comment type="similarity">
    <text evidence="1 2">Belongs to the RNase T2 family.</text>
</comment>
<dbReference type="PANTHER" id="PTHR11240:SF22">
    <property type="entry name" value="RIBONUCLEASE T2"/>
    <property type="match status" value="1"/>
</dbReference>
<organism evidence="4 5">
    <name type="scientific">Entamoeba invadens IP1</name>
    <dbReference type="NCBI Taxonomy" id="370355"/>
    <lineage>
        <taxon>Eukaryota</taxon>
        <taxon>Amoebozoa</taxon>
        <taxon>Evosea</taxon>
        <taxon>Archamoebae</taxon>
        <taxon>Mastigamoebida</taxon>
        <taxon>Entamoebidae</taxon>
        <taxon>Entamoeba</taxon>
    </lineage>
</organism>
<dbReference type="Proteomes" id="UP000014680">
    <property type="component" value="Unassembled WGS sequence"/>
</dbReference>
<feature type="signal peptide" evidence="3">
    <location>
        <begin position="1"/>
        <end position="25"/>
    </location>
</feature>
<dbReference type="SUPFAM" id="SSF55895">
    <property type="entry name" value="Ribonuclease Rh-like"/>
    <property type="match status" value="1"/>
</dbReference>
<dbReference type="InterPro" id="IPR001568">
    <property type="entry name" value="RNase_T2-like"/>
</dbReference>
<evidence type="ECO:0000313" key="4">
    <source>
        <dbReference type="EMBL" id="ELP86104.1"/>
    </source>
</evidence>
<feature type="chain" id="PRO_5001980319" evidence="3">
    <location>
        <begin position="26"/>
        <end position="258"/>
    </location>
</feature>